<dbReference type="AlphaFoldDB" id="A0A2H1V1K5"/>
<evidence type="ECO:0000313" key="2">
    <source>
        <dbReference type="EMBL" id="SOQ34222.1"/>
    </source>
</evidence>
<protein>
    <submittedName>
        <fullName evidence="2">SFRICE_011374</fullName>
    </submittedName>
</protein>
<keyword evidence="1" id="KW-1133">Transmembrane helix</keyword>
<reference evidence="2" key="1">
    <citation type="submission" date="2016-07" db="EMBL/GenBank/DDBJ databases">
        <authorList>
            <person name="Bretaudeau A."/>
        </authorList>
    </citation>
    <scope>NUCLEOTIDE SEQUENCE</scope>
    <source>
        <strain evidence="2">Rice</strain>
        <tissue evidence="2">Whole body</tissue>
    </source>
</reference>
<evidence type="ECO:0000256" key="1">
    <source>
        <dbReference type="SAM" id="Phobius"/>
    </source>
</evidence>
<keyword evidence="1" id="KW-0472">Membrane</keyword>
<feature type="transmembrane region" description="Helical" evidence="1">
    <location>
        <begin position="53"/>
        <end position="79"/>
    </location>
</feature>
<organism evidence="2">
    <name type="scientific">Spodoptera frugiperda</name>
    <name type="common">Fall armyworm</name>
    <dbReference type="NCBI Taxonomy" id="7108"/>
    <lineage>
        <taxon>Eukaryota</taxon>
        <taxon>Metazoa</taxon>
        <taxon>Ecdysozoa</taxon>
        <taxon>Arthropoda</taxon>
        <taxon>Hexapoda</taxon>
        <taxon>Insecta</taxon>
        <taxon>Pterygota</taxon>
        <taxon>Neoptera</taxon>
        <taxon>Endopterygota</taxon>
        <taxon>Lepidoptera</taxon>
        <taxon>Glossata</taxon>
        <taxon>Ditrysia</taxon>
        <taxon>Noctuoidea</taxon>
        <taxon>Noctuidae</taxon>
        <taxon>Amphipyrinae</taxon>
        <taxon>Spodoptera</taxon>
    </lineage>
</organism>
<accession>A0A2H1V1K5</accession>
<keyword evidence="1" id="KW-0812">Transmembrane</keyword>
<gene>
    <name evidence="2" type="ORF">SFRICE_011374</name>
</gene>
<proteinExistence type="predicted"/>
<name>A0A2H1V1K5_SPOFR</name>
<sequence length="100" mass="10586">MRKEEWSTEFIAAKPRAKAESSNIACNFCHKSWALEASLMCTYNDGSTVKINLAFAFASSAAAVAAACPVNGVASLSFLMHDSMPSKTSIFSAANAHSCC</sequence>
<dbReference type="EMBL" id="ODYU01000075">
    <property type="protein sequence ID" value="SOQ34222.1"/>
    <property type="molecule type" value="Genomic_DNA"/>
</dbReference>